<comment type="caution">
    <text evidence="3">The sequence shown here is derived from an EMBL/GenBank/DDBJ whole genome shotgun (WGS) entry which is preliminary data.</text>
</comment>
<reference evidence="4 5" key="1">
    <citation type="journal article" date="2020" name="Nat. Food">
        <title>A phased Vanilla planifolia genome enables genetic improvement of flavour and production.</title>
        <authorList>
            <person name="Hasing T."/>
            <person name="Tang H."/>
            <person name="Brym M."/>
            <person name="Khazi F."/>
            <person name="Huang T."/>
            <person name="Chambers A.H."/>
        </authorList>
    </citation>
    <scope>NUCLEOTIDE SEQUENCE [LARGE SCALE GENOMIC DNA]</scope>
    <source>
        <tissue evidence="3">Leaf</tissue>
    </source>
</reference>
<dbReference type="Pfam" id="PF07795">
    <property type="entry name" value="DUF1635"/>
    <property type="match status" value="1"/>
</dbReference>
<evidence type="ECO:0000313" key="2">
    <source>
        <dbReference type="EMBL" id="KAG0481613.1"/>
    </source>
</evidence>
<feature type="coiled-coil region" evidence="1">
    <location>
        <begin position="30"/>
        <end position="82"/>
    </location>
</feature>
<accession>A0A835V1M8</accession>
<dbReference type="Proteomes" id="UP000639772">
    <property type="component" value="Unassembled WGS sequence"/>
</dbReference>
<protein>
    <submittedName>
        <fullName evidence="3">Uncharacterized protein</fullName>
    </submittedName>
</protein>
<evidence type="ECO:0000313" key="4">
    <source>
        <dbReference type="Proteomes" id="UP000636800"/>
    </source>
</evidence>
<organism evidence="3 5">
    <name type="scientific">Vanilla planifolia</name>
    <name type="common">Vanilla</name>
    <dbReference type="NCBI Taxonomy" id="51239"/>
    <lineage>
        <taxon>Eukaryota</taxon>
        <taxon>Viridiplantae</taxon>
        <taxon>Streptophyta</taxon>
        <taxon>Embryophyta</taxon>
        <taxon>Tracheophyta</taxon>
        <taxon>Spermatophyta</taxon>
        <taxon>Magnoliopsida</taxon>
        <taxon>Liliopsida</taxon>
        <taxon>Asparagales</taxon>
        <taxon>Orchidaceae</taxon>
        <taxon>Vanilloideae</taxon>
        <taxon>Vanilleae</taxon>
        <taxon>Vanilla</taxon>
    </lineage>
</organism>
<dbReference type="PANTHER" id="PTHR33431:SF12">
    <property type="entry name" value="HIGH MOBILITY GROUP BOX PROTEIN, PUTATIVE (DUF1635)-RELATED"/>
    <property type="match status" value="1"/>
</dbReference>
<dbReference type="AlphaFoldDB" id="A0A835V1M8"/>
<dbReference type="PANTHER" id="PTHR33431">
    <property type="entry name" value="ENABLED-LIKE PROTEIN (DUF1635)"/>
    <property type="match status" value="1"/>
</dbReference>
<name>A0A835V1M8_VANPL</name>
<proteinExistence type="predicted"/>
<evidence type="ECO:0000313" key="3">
    <source>
        <dbReference type="EMBL" id="KAG0484014.1"/>
    </source>
</evidence>
<dbReference type="Proteomes" id="UP000636800">
    <property type="component" value="Chromosome 5"/>
</dbReference>
<dbReference type="InterPro" id="IPR012862">
    <property type="entry name" value="DUF1635"/>
</dbReference>
<evidence type="ECO:0000256" key="1">
    <source>
        <dbReference type="SAM" id="Coils"/>
    </source>
</evidence>
<evidence type="ECO:0000313" key="5">
    <source>
        <dbReference type="Proteomes" id="UP000639772"/>
    </source>
</evidence>
<dbReference type="OrthoDB" id="778241at2759"/>
<dbReference type="SUPFAM" id="SSF90257">
    <property type="entry name" value="Myosin rod fragments"/>
    <property type="match status" value="1"/>
</dbReference>
<dbReference type="EMBL" id="JADCNM010000005">
    <property type="protein sequence ID" value="KAG0484014.1"/>
    <property type="molecule type" value="Genomic_DNA"/>
</dbReference>
<sequence length="130" mass="15220">METLSAVAVWGYQETSEEMKSMLWATVCELEQVRNNVREEMKKKEDFINQLVNLLKTVNQERDEAKEQLQTLLNKLKQFNSVEQQFSADHPFLWPTENPQPNQAWASFITEDSANPPRLERIPIALNWQA</sequence>
<gene>
    <name evidence="3" type="ORF">HPP92_012098</name>
    <name evidence="2" type="ORF">HPP92_012471</name>
</gene>
<keyword evidence="4" id="KW-1185">Reference proteome</keyword>
<dbReference type="EMBL" id="JADCNL010000005">
    <property type="protein sequence ID" value="KAG0481613.1"/>
    <property type="molecule type" value="Genomic_DNA"/>
</dbReference>
<keyword evidence="1" id="KW-0175">Coiled coil</keyword>